<dbReference type="SUPFAM" id="SSF88723">
    <property type="entry name" value="PIN domain-like"/>
    <property type="match status" value="1"/>
</dbReference>
<dbReference type="InterPro" id="IPR007219">
    <property type="entry name" value="XnlR_reg_dom"/>
</dbReference>
<dbReference type="FunFam" id="3.40.50.1010:FF:000039">
    <property type="entry name" value="rRNA-processing protein FCF1 family protein"/>
    <property type="match status" value="1"/>
</dbReference>
<evidence type="ECO:0000256" key="1">
    <source>
        <dbReference type="ARBA" id="ARBA00004123"/>
    </source>
</evidence>
<feature type="domain" description="Xylanolytic transcriptional activator regulatory" evidence="7">
    <location>
        <begin position="484"/>
        <end position="558"/>
    </location>
</feature>
<dbReference type="CDD" id="cd09864">
    <property type="entry name" value="PIN_Fcf1-like"/>
    <property type="match status" value="1"/>
</dbReference>
<comment type="similarity">
    <text evidence="3">Belongs to the UTP23/FCF1 family. FCF1 subfamily.</text>
</comment>
<evidence type="ECO:0000259" key="7">
    <source>
        <dbReference type="SMART" id="SM00906"/>
    </source>
</evidence>
<dbReference type="AlphaFoldDB" id="A0AAJ0HQP5"/>
<evidence type="ECO:0008006" key="10">
    <source>
        <dbReference type="Google" id="ProtNLM"/>
    </source>
</evidence>
<dbReference type="EMBL" id="JAUIQD010000002">
    <property type="protein sequence ID" value="KAK3359694.1"/>
    <property type="molecule type" value="Genomic_DNA"/>
</dbReference>
<evidence type="ECO:0000313" key="8">
    <source>
        <dbReference type="EMBL" id="KAK3359694.1"/>
    </source>
</evidence>
<gene>
    <name evidence="8" type="ORF">B0T25DRAFT_564678</name>
</gene>
<feature type="region of interest" description="Disordered" evidence="4">
    <location>
        <begin position="249"/>
        <end position="279"/>
    </location>
</feature>
<dbReference type="GO" id="GO:0008270">
    <property type="term" value="F:zinc ion binding"/>
    <property type="evidence" value="ECO:0007669"/>
    <property type="project" value="InterPro"/>
</dbReference>
<evidence type="ECO:0000256" key="5">
    <source>
        <dbReference type="SAM" id="Phobius"/>
    </source>
</evidence>
<comment type="caution">
    <text evidence="8">The sequence shown here is derived from an EMBL/GenBank/DDBJ whole genome shotgun (WGS) entry which is preliminary data.</text>
</comment>
<dbReference type="PANTHER" id="PTHR31001:SF49">
    <property type="entry name" value="ZN(II)2CYS6 TRANSCRIPTION FACTOR (EUROFUNG)"/>
    <property type="match status" value="1"/>
</dbReference>
<dbReference type="GO" id="GO:0032040">
    <property type="term" value="C:small-subunit processome"/>
    <property type="evidence" value="ECO:0007669"/>
    <property type="project" value="InterPro"/>
</dbReference>
<keyword evidence="5" id="KW-1133">Transmembrane helix</keyword>
<dbReference type="Proteomes" id="UP001275084">
    <property type="component" value="Unassembled WGS sequence"/>
</dbReference>
<dbReference type="PANTHER" id="PTHR31001">
    <property type="entry name" value="UNCHARACTERIZED TRANSCRIPTIONAL REGULATORY PROTEIN"/>
    <property type="match status" value="1"/>
</dbReference>
<dbReference type="Pfam" id="PF04082">
    <property type="entry name" value="Fungal_trans"/>
    <property type="match status" value="1"/>
</dbReference>
<keyword evidence="5" id="KW-0472">Membrane</keyword>
<dbReference type="CDD" id="cd12148">
    <property type="entry name" value="fungal_TF_MHR"/>
    <property type="match status" value="1"/>
</dbReference>
<proteinExistence type="inferred from homology"/>
<dbReference type="InterPro" id="IPR037503">
    <property type="entry name" value="Fcf1_PIN"/>
</dbReference>
<reference evidence="8" key="1">
    <citation type="journal article" date="2023" name="Mol. Phylogenet. Evol.">
        <title>Genome-scale phylogeny and comparative genomics of the fungal order Sordariales.</title>
        <authorList>
            <person name="Hensen N."/>
            <person name="Bonometti L."/>
            <person name="Westerberg I."/>
            <person name="Brannstrom I.O."/>
            <person name="Guillou S."/>
            <person name="Cros-Aarteil S."/>
            <person name="Calhoun S."/>
            <person name="Haridas S."/>
            <person name="Kuo A."/>
            <person name="Mondo S."/>
            <person name="Pangilinan J."/>
            <person name="Riley R."/>
            <person name="LaButti K."/>
            <person name="Andreopoulos B."/>
            <person name="Lipzen A."/>
            <person name="Chen C."/>
            <person name="Yan M."/>
            <person name="Daum C."/>
            <person name="Ng V."/>
            <person name="Clum A."/>
            <person name="Steindorff A."/>
            <person name="Ohm R.A."/>
            <person name="Martin F."/>
            <person name="Silar P."/>
            <person name="Natvig D.O."/>
            <person name="Lalanne C."/>
            <person name="Gautier V."/>
            <person name="Ament-Velasquez S.L."/>
            <person name="Kruys A."/>
            <person name="Hutchinson M.I."/>
            <person name="Powell A.J."/>
            <person name="Barry K."/>
            <person name="Miller A.N."/>
            <person name="Grigoriev I.V."/>
            <person name="Debuchy R."/>
            <person name="Gladieux P."/>
            <person name="Hiltunen Thoren M."/>
            <person name="Johannesson H."/>
        </authorList>
    </citation>
    <scope>NUCLEOTIDE SEQUENCE</scope>
    <source>
        <strain evidence="8">CBS 955.72</strain>
    </source>
</reference>
<evidence type="ECO:0000256" key="2">
    <source>
        <dbReference type="ARBA" id="ARBA00023242"/>
    </source>
</evidence>
<dbReference type="Pfam" id="PF04900">
    <property type="entry name" value="Fcf1"/>
    <property type="match status" value="1"/>
</dbReference>
<dbReference type="SMART" id="SM00670">
    <property type="entry name" value="PINc"/>
    <property type="match status" value="1"/>
</dbReference>
<keyword evidence="5" id="KW-0812">Transmembrane</keyword>
<evidence type="ECO:0000256" key="3">
    <source>
        <dbReference type="ARBA" id="ARBA00024026"/>
    </source>
</evidence>
<accession>A0AAJ0HQP5</accession>
<feature type="domain" description="PIN" evidence="6">
    <location>
        <begin position="56"/>
        <end position="155"/>
    </location>
</feature>
<comment type="subcellular location">
    <subcellularLocation>
        <location evidence="1">Nucleus</location>
    </subcellularLocation>
</comment>
<feature type="compositionally biased region" description="Polar residues" evidence="4">
    <location>
        <begin position="257"/>
        <end position="266"/>
    </location>
</feature>
<evidence type="ECO:0000259" key="6">
    <source>
        <dbReference type="SMART" id="SM00670"/>
    </source>
</evidence>
<dbReference type="InterPro" id="IPR029060">
    <property type="entry name" value="PIN-like_dom_sf"/>
</dbReference>
<feature type="region of interest" description="Disordered" evidence="4">
    <location>
        <begin position="845"/>
        <end position="887"/>
    </location>
</feature>
<evidence type="ECO:0000256" key="4">
    <source>
        <dbReference type="SAM" id="MobiDB-lite"/>
    </source>
</evidence>
<protein>
    <recommendedName>
        <fullName evidence="10">rRNA-processing protein FCF1</fullName>
    </recommendedName>
</protein>
<dbReference type="SMART" id="SM00906">
    <property type="entry name" value="Fungal_trans"/>
    <property type="match status" value="1"/>
</dbReference>
<dbReference type="InterPro" id="IPR002716">
    <property type="entry name" value="PIN_dom"/>
</dbReference>
<keyword evidence="2" id="KW-0539">Nucleus</keyword>
<dbReference type="InterPro" id="IPR050613">
    <property type="entry name" value="Sec_Metabolite_Reg"/>
</dbReference>
<evidence type="ECO:0000313" key="9">
    <source>
        <dbReference type="Proteomes" id="UP001275084"/>
    </source>
</evidence>
<sequence length="939" mass="104836">MGVKRLIGKNDDRRKTEAEKKAALEIVKKKEAAVQEIPQMPSSMFFQHNTALVPPYQVLVDTNFLSRTVGGKLPLMETAMDCLFASVNIIITSCVMAELEKLGPKYRVALMIARDERWTRLTCDHKGTYADDCIVDRIQKHRIYIVATNDRDLKRRIRKVPGVPIMSVAKGKKCHAAWGDRQKPCGQCLKKGRTDGCFYAPKPEKPAPAPRSMTARLKRLESMVRDMMDGGGTDADGVLTLMRQRQQLLDQQKRQQNGLTQGSAASSAEEGQDDECDSHEAVHAQVIMSKGTTTTTYVGATHFMAMLDDIEDLKSYFEDDSDEDNNNSTDTAIEAQNSELIILSNTPMTKQDILDSLPPRHIADVIVHRYFSANSPTEHLVHRPTFVKQYHEFWQDPHKAPMDWIALLMSIISMGAFFSTYFAPTEMDSPGGTPPMERFRRFHAATASALVAAKYTSPTCVVMQALLMHMGTEFISNRSSQTNCYLLSSTAMRLMLKMGFHRDASKLPNLSPFHGEMRRRMWGLGVQVELLVSFHMGLPSMVYGLETDAALPSNLFDDDFTEDMTALPPPRPDTEFTPLTYPRWKSTICLIFGDIARQVSSLTVPSYSEVMRLDNILEQKWQQLPSVLKLKPLVESIADPPAQIHQRFGLASLYQKSRCVLHRRYLTEAIPRKEHGYSRRTCIEAAMAMLEYQDAIHLATLPGGMLRQHGWFLTTIATYDYLLAAMIIFVVFQSDMYSEDGAYDGWAELGNNKPLSPSRNELHAALTKSHRTWVAITRDAPEAKKAADILEVMLGKIDEANLTQGFQVGSDAFQGISIGSWQHQMALSGGEAENTISNLSINNEHWQSQFSPGGHSMVTPQQRDLSRNELAARQPPTTPGGSNLDGTPWLDLGAGLNEVDWSTFDSAMGGGDTVSGWIQQGGPLNDGRFMNTGYPVSYP</sequence>
<organism evidence="8 9">
    <name type="scientific">Lasiosphaeria hispida</name>
    <dbReference type="NCBI Taxonomy" id="260671"/>
    <lineage>
        <taxon>Eukaryota</taxon>
        <taxon>Fungi</taxon>
        <taxon>Dikarya</taxon>
        <taxon>Ascomycota</taxon>
        <taxon>Pezizomycotina</taxon>
        <taxon>Sordariomycetes</taxon>
        <taxon>Sordariomycetidae</taxon>
        <taxon>Sordariales</taxon>
        <taxon>Lasiosphaeriaceae</taxon>
        <taxon>Lasiosphaeria</taxon>
    </lineage>
</organism>
<dbReference type="GO" id="GO:0006351">
    <property type="term" value="P:DNA-templated transcription"/>
    <property type="evidence" value="ECO:0007669"/>
    <property type="project" value="InterPro"/>
</dbReference>
<reference evidence="8" key="2">
    <citation type="submission" date="2023-06" db="EMBL/GenBank/DDBJ databases">
        <authorList>
            <consortium name="Lawrence Berkeley National Laboratory"/>
            <person name="Haridas S."/>
            <person name="Hensen N."/>
            <person name="Bonometti L."/>
            <person name="Westerberg I."/>
            <person name="Brannstrom I.O."/>
            <person name="Guillou S."/>
            <person name="Cros-Aarteil S."/>
            <person name="Calhoun S."/>
            <person name="Kuo A."/>
            <person name="Mondo S."/>
            <person name="Pangilinan J."/>
            <person name="Riley R."/>
            <person name="Labutti K."/>
            <person name="Andreopoulos B."/>
            <person name="Lipzen A."/>
            <person name="Chen C."/>
            <person name="Yanf M."/>
            <person name="Daum C."/>
            <person name="Ng V."/>
            <person name="Clum A."/>
            <person name="Steindorff A."/>
            <person name="Ohm R."/>
            <person name="Martin F."/>
            <person name="Silar P."/>
            <person name="Natvig D."/>
            <person name="Lalanne C."/>
            <person name="Gautier V."/>
            <person name="Ament-Velasquez S.L."/>
            <person name="Kruys A."/>
            <person name="Hutchinson M.I."/>
            <person name="Powell A.J."/>
            <person name="Barry K."/>
            <person name="Miller A.N."/>
            <person name="Grigoriev I.V."/>
            <person name="Debuchy R."/>
            <person name="Gladieux P."/>
            <person name="Thoren M.H."/>
            <person name="Johannesson H."/>
        </authorList>
    </citation>
    <scope>NUCLEOTIDE SEQUENCE</scope>
    <source>
        <strain evidence="8">CBS 955.72</strain>
    </source>
</reference>
<keyword evidence="9" id="KW-1185">Reference proteome</keyword>
<feature type="transmembrane region" description="Helical" evidence="5">
    <location>
        <begin position="711"/>
        <end position="732"/>
    </location>
</feature>
<dbReference type="GO" id="GO:0003677">
    <property type="term" value="F:DNA binding"/>
    <property type="evidence" value="ECO:0007669"/>
    <property type="project" value="InterPro"/>
</dbReference>
<dbReference type="InterPro" id="IPR006984">
    <property type="entry name" value="Fcf1/UTP23"/>
</dbReference>
<name>A0AAJ0HQP5_9PEZI</name>
<dbReference type="Gene3D" id="3.40.50.1010">
    <property type="entry name" value="5'-nuclease"/>
    <property type="match status" value="1"/>
</dbReference>
<dbReference type="GO" id="GO:0004540">
    <property type="term" value="F:RNA nuclease activity"/>
    <property type="evidence" value="ECO:0007669"/>
    <property type="project" value="UniProtKB-ARBA"/>
</dbReference>